<dbReference type="SUPFAM" id="SSF53784">
    <property type="entry name" value="Phosphofructokinase"/>
    <property type="match status" value="1"/>
</dbReference>
<keyword evidence="4" id="KW-0808">Transferase</keyword>
<comment type="caution">
    <text evidence="11">The sequence shown here is derived from an EMBL/GenBank/DDBJ whole genome shotgun (WGS) entry which is preliminary data.</text>
</comment>
<evidence type="ECO:0000256" key="2">
    <source>
        <dbReference type="ARBA" id="ARBA00004679"/>
    </source>
</evidence>
<dbReference type="UniPathway" id="UPA00109">
    <property type="reaction ID" value="UER00182"/>
</dbReference>
<dbReference type="NCBIfam" id="NF002872">
    <property type="entry name" value="PRK03202.1"/>
    <property type="match status" value="1"/>
</dbReference>
<dbReference type="Gene3D" id="3.40.50.450">
    <property type="match status" value="1"/>
</dbReference>
<feature type="domain" description="Phosphofructokinase" evidence="10">
    <location>
        <begin position="2"/>
        <end position="310"/>
    </location>
</feature>
<comment type="pathway">
    <text evidence="2">Carbohydrate degradation; glycolysis; D-glyceraldehyde 3-phosphate and glycerone phosphate from D-glucose: step 3/4.</text>
</comment>
<evidence type="ECO:0000259" key="10">
    <source>
        <dbReference type="Pfam" id="PF00365"/>
    </source>
</evidence>
<dbReference type="RefSeq" id="WP_107966565.1">
    <property type="nucleotide sequence ID" value="NZ_NWBU01000004.1"/>
</dbReference>
<dbReference type="AlphaFoldDB" id="A0A2T5G2H7"/>
<evidence type="ECO:0000256" key="7">
    <source>
        <dbReference type="ARBA" id="ARBA00022842"/>
    </source>
</evidence>
<dbReference type="InterPro" id="IPR012003">
    <property type="entry name" value="ATP_PFK_prok-type"/>
</dbReference>
<evidence type="ECO:0000313" key="12">
    <source>
        <dbReference type="Proteomes" id="UP000244162"/>
    </source>
</evidence>
<comment type="cofactor">
    <cofactor evidence="1">
        <name>Mg(2+)</name>
        <dbReference type="ChEBI" id="CHEBI:18420"/>
    </cofactor>
</comment>
<comment type="similarity">
    <text evidence="9">Belongs to the phosphofructokinase type A (PFKA) family.</text>
</comment>
<dbReference type="PANTHER" id="PTHR13697:SF52">
    <property type="entry name" value="ATP-DEPENDENT 6-PHOSPHOFRUCTOKINASE 3"/>
    <property type="match status" value="1"/>
</dbReference>
<dbReference type="GO" id="GO:0003872">
    <property type="term" value="F:6-phosphofructokinase activity"/>
    <property type="evidence" value="ECO:0007669"/>
    <property type="project" value="InterPro"/>
</dbReference>
<keyword evidence="3" id="KW-0963">Cytoplasm</keyword>
<dbReference type="PANTHER" id="PTHR13697">
    <property type="entry name" value="PHOSPHOFRUCTOKINASE"/>
    <property type="match status" value="1"/>
</dbReference>
<protein>
    <submittedName>
        <fullName evidence="11">Phosphofructokinase</fullName>
    </submittedName>
</protein>
<name>A0A2T5G2H7_9SPHN</name>
<dbReference type="GO" id="GO:0070095">
    <property type="term" value="F:fructose-6-phosphate binding"/>
    <property type="evidence" value="ECO:0007669"/>
    <property type="project" value="TreeGrafter"/>
</dbReference>
<dbReference type="GO" id="GO:0046872">
    <property type="term" value="F:metal ion binding"/>
    <property type="evidence" value="ECO:0007669"/>
    <property type="project" value="UniProtKB-KW"/>
</dbReference>
<sequence length="367" mass="39965">MRIGILTGGGDVPGLNPCIRSITLSAIDLGWEVIGFRRGWGGFLKIDPEDPASIAAYSYKLDRERVRGIDRMGGTILHTSRVDPRTAPEGDRTDHVLRVLDAMGVDAMITLGGDGTLRFSAHLAGLGYPIISIPKTMDNDVFGTDYCIGFSTAVTRSVEAINALRTTTESHERIAVIELFGRRSGETALLSGFLAQVDRTLISEVPVDLDRLVPLIVADKKSRPANYAVCVISEGASIVGEALPDKSDIAKSASQRLLAGVGHRLAKHLEARTGQGTVVQELAYLMRAGEPDALDRMVGFAFGGLAVQLIHSRRMGRMVTLNQGRYDHVPADTLLRSTRSVDVEGLYDPYHYRAKLMRVEGMPMFLY</sequence>
<evidence type="ECO:0000256" key="4">
    <source>
        <dbReference type="ARBA" id="ARBA00022679"/>
    </source>
</evidence>
<dbReference type="GO" id="GO:0006002">
    <property type="term" value="P:fructose 6-phosphate metabolic process"/>
    <property type="evidence" value="ECO:0007669"/>
    <property type="project" value="InterPro"/>
</dbReference>
<keyword evidence="8" id="KW-0324">Glycolysis</keyword>
<dbReference type="InterPro" id="IPR022953">
    <property type="entry name" value="ATP_PFK"/>
</dbReference>
<evidence type="ECO:0000256" key="5">
    <source>
        <dbReference type="ARBA" id="ARBA00022723"/>
    </source>
</evidence>
<evidence type="ECO:0000256" key="3">
    <source>
        <dbReference type="ARBA" id="ARBA00022490"/>
    </source>
</evidence>
<dbReference type="Proteomes" id="UP000244162">
    <property type="component" value="Unassembled WGS sequence"/>
</dbReference>
<gene>
    <name evidence="11" type="ORF">CLG96_04315</name>
</gene>
<evidence type="ECO:0000256" key="8">
    <source>
        <dbReference type="ARBA" id="ARBA00023152"/>
    </source>
</evidence>
<proteinExistence type="inferred from homology"/>
<keyword evidence="12" id="KW-1185">Reference proteome</keyword>
<dbReference type="EMBL" id="NWBU01000004">
    <property type="protein sequence ID" value="PTQ13330.1"/>
    <property type="molecule type" value="Genomic_DNA"/>
</dbReference>
<dbReference type="Gene3D" id="3.40.50.460">
    <property type="entry name" value="Phosphofructokinase domain"/>
    <property type="match status" value="1"/>
</dbReference>
<dbReference type="Pfam" id="PF00365">
    <property type="entry name" value="PFK"/>
    <property type="match status" value="1"/>
</dbReference>
<keyword evidence="5" id="KW-0479">Metal-binding</keyword>
<dbReference type="GO" id="GO:0061621">
    <property type="term" value="P:canonical glycolysis"/>
    <property type="evidence" value="ECO:0007669"/>
    <property type="project" value="TreeGrafter"/>
</dbReference>
<dbReference type="GO" id="GO:0048029">
    <property type="term" value="F:monosaccharide binding"/>
    <property type="evidence" value="ECO:0007669"/>
    <property type="project" value="TreeGrafter"/>
</dbReference>
<accession>A0A2T5G2H7</accession>
<evidence type="ECO:0000256" key="9">
    <source>
        <dbReference type="ARBA" id="ARBA00038478"/>
    </source>
</evidence>
<dbReference type="GO" id="GO:0005945">
    <property type="term" value="C:6-phosphofructokinase complex"/>
    <property type="evidence" value="ECO:0007669"/>
    <property type="project" value="TreeGrafter"/>
</dbReference>
<dbReference type="PIRSF" id="PIRSF000532">
    <property type="entry name" value="ATP_PFK_prok"/>
    <property type="match status" value="1"/>
</dbReference>
<keyword evidence="7" id="KW-0460">Magnesium</keyword>
<dbReference type="GO" id="GO:0042802">
    <property type="term" value="F:identical protein binding"/>
    <property type="evidence" value="ECO:0007669"/>
    <property type="project" value="TreeGrafter"/>
</dbReference>
<keyword evidence="6 11" id="KW-0418">Kinase</keyword>
<dbReference type="GO" id="GO:0005524">
    <property type="term" value="F:ATP binding"/>
    <property type="evidence" value="ECO:0007669"/>
    <property type="project" value="InterPro"/>
</dbReference>
<evidence type="ECO:0000256" key="1">
    <source>
        <dbReference type="ARBA" id="ARBA00001946"/>
    </source>
</evidence>
<dbReference type="InterPro" id="IPR000023">
    <property type="entry name" value="Phosphofructokinase_dom"/>
</dbReference>
<dbReference type="InterPro" id="IPR035966">
    <property type="entry name" value="PKF_sf"/>
</dbReference>
<dbReference type="GO" id="GO:0016208">
    <property type="term" value="F:AMP binding"/>
    <property type="evidence" value="ECO:0007669"/>
    <property type="project" value="TreeGrafter"/>
</dbReference>
<dbReference type="GO" id="GO:0030388">
    <property type="term" value="P:fructose 1,6-bisphosphate metabolic process"/>
    <property type="evidence" value="ECO:0007669"/>
    <property type="project" value="TreeGrafter"/>
</dbReference>
<organism evidence="11 12">
    <name type="scientific">Sphingomonas oleivorans</name>
    <dbReference type="NCBI Taxonomy" id="1735121"/>
    <lineage>
        <taxon>Bacteria</taxon>
        <taxon>Pseudomonadati</taxon>
        <taxon>Pseudomonadota</taxon>
        <taxon>Alphaproteobacteria</taxon>
        <taxon>Sphingomonadales</taxon>
        <taxon>Sphingomonadaceae</taxon>
        <taxon>Sphingomonas</taxon>
    </lineage>
</organism>
<evidence type="ECO:0000313" key="11">
    <source>
        <dbReference type="EMBL" id="PTQ13330.1"/>
    </source>
</evidence>
<dbReference type="OrthoDB" id="9802503at2"/>
<evidence type="ECO:0000256" key="6">
    <source>
        <dbReference type="ARBA" id="ARBA00022777"/>
    </source>
</evidence>
<dbReference type="PRINTS" id="PR00476">
    <property type="entry name" value="PHFRCTKINASE"/>
</dbReference>
<reference evidence="11 12" key="1">
    <citation type="submission" date="2017-09" db="EMBL/GenBank/DDBJ databases">
        <title>Sphingomonas panjinensis sp.nov., isolated from oil-contaminated soil.</title>
        <authorList>
            <person name="Wang L."/>
            <person name="Chen L."/>
        </authorList>
    </citation>
    <scope>NUCLEOTIDE SEQUENCE [LARGE SCALE GENOMIC DNA]</scope>
    <source>
        <strain evidence="11 12">FW-11</strain>
    </source>
</reference>